<keyword evidence="5 6" id="KW-0472">Membrane</keyword>
<evidence type="ECO:0000256" key="5">
    <source>
        <dbReference type="ARBA" id="ARBA00023136"/>
    </source>
</evidence>
<protein>
    <submittedName>
        <fullName evidence="7">LysE family translocator</fullName>
    </submittedName>
</protein>
<feature type="transmembrane region" description="Helical" evidence="6">
    <location>
        <begin position="39"/>
        <end position="63"/>
    </location>
</feature>
<gene>
    <name evidence="7" type="ORF">ACFOEN_01955</name>
</gene>
<keyword evidence="8" id="KW-1185">Reference proteome</keyword>
<comment type="caution">
    <text evidence="7">The sequence shown here is derived from an EMBL/GenBank/DDBJ whole genome shotgun (WGS) entry which is preliminary data.</text>
</comment>
<name>A0ABV7GYN9_9BURK</name>
<evidence type="ECO:0000256" key="4">
    <source>
        <dbReference type="ARBA" id="ARBA00022989"/>
    </source>
</evidence>
<comment type="subcellular location">
    <subcellularLocation>
        <location evidence="1">Cell membrane</location>
        <topology evidence="1">Multi-pass membrane protein</topology>
    </subcellularLocation>
</comment>
<dbReference type="InterPro" id="IPR001123">
    <property type="entry name" value="LeuE-type"/>
</dbReference>
<feature type="transmembrane region" description="Helical" evidence="6">
    <location>
        <begin position="102"/>
        <end position="127"/>
    </location>
</feature>
<proteinExistence type="predicted"/>
<dbReference type="Pfam" id="PF01810">
    <property type="entry name" value="LysE"/>
    <property type="match status" value="1"/>
</dbReference>
<dbReference type="EMBL" id="JBHRTI010000003">
    <property type="protein sequence ID" value="MFC3146402.1"/>
    <property type="molecule type" value="Genomic_DNA"/>
</dbReference>
<evidence type="ECO:0000256" key="6">
    <source>
        <dbReference type="SAM" id="Phobius"/>
    </source>
</evidence>
<feature type="transmembrane region" description="Helical" evidence="6">
    <location>
        <begin position="139"/>
        <end position="161"/>
    </location>
</feature>
<keyword evidence="2" id="KW-1003">Cell membrane</keyword>
<evidence type="ECO:0000256" key="3">
    <source>
        <dbReference type="ARBA" id="ARBA00022692"/>
    </source>
</evidence>
<evidence type="ECO:0000256" key="1">
    <source>
        <dbReference type="ARBA" id="ARBA00004651"/>
    </source>
</evidence>
<dbReference type="RefSeq" id="WP_377300674.1">
    <property type="nucleotide sequence ID" value="NZ_CP180191.1"/>
</dbReference>
<reference evidence="8" key="1">
    <citation type="journal article" date="2019" name="Int. J. Syst. Evol. Microbiol.">
        <title>The Global Catalogue of Microorganisms (GCM) 10K type strain sequencing project: providing services to taxonomists for standard genome sequencing and annotation.</title>
        <authorList>
            <consortium name="The Broad Institute Genomics Platform"/>
            <consortium name="The Broad Institute Genome Sequencing Center for Infectious Disease"/>
            <person name="Wu L."/>
            <person name="Ma J."/>
        </authorList>
    </citation>
    <scope>NUCLEOTIDE SEQUENCE [LARGE SCALE GENOMIC DNA]</scope>
    <source>
        <strain evidence="8">KCTC 52168</strain>
    </source>
</reference>
<dbReference type="Proteomes" id="UP001595556">
    <property type="component" value="Unassembled WGS sequence"/>
</dbReference>
<feature type="transmembrane region" description="Helical" evidence="6">
    <location>
        <begin position="70"/>
        <end position="90"/>
    </location>
</feature>
<organism evidence="7 8">
    <name type="scientific">Piscinibacterium candidicorallinum</name>
    <dbReference type="NCBI Taxonomy" id="1793872"/>
    <lineage>
        <taxon>Bacteria</taxon>
        <taxon>Pseudomonadati</taxon>
        <taxon>Pseudomonadota</taxon>
        <taxon>Betaproteobacteria</taxon>
        <taxon>Burkholderiales</taxon>
        <taxon>Piscinibacterium</taxon>
    </lineage>
</organism>
<accession>A0ABV7GYN9</accession>
<evidence type="ECO:0000313" key="8">
    <source>
        <dbReference type="Proteomes" id="UP001595556"/>
    </source>
</evidence>
<keyword evidence="4 6" id="KW-1133">Transmembrane helix</keyword>
<keyword evidence="3 6" id="KW-0812">Transmembrane</keyword>
<sequence>MIGDWLAVFAFLAAGTITPGANTAVSTVLGVNYGVRGALPFILGVTLGFAAAYAVTAAGLAAVLNAHPALRVSLLLAGTAYMVWLAWKIANTRVLVQKEAHASIGVSAGLLNCLLNAKIWMLALTAIAQTPHNTPAWHAAVLAGFAFNGLITNLVWAWIGAQLREWLAVGARLAWFNRAMALALVGVALWLALKGWPA</sequence>
<evidence type="ECO:0000256" key="2">
    <source>
        <dbReference type="ARBA" id="ARBA00022475"/>
    </source>
</evidence>
<dbReference type="PANTHER" id="PTHR30086">
    <property type="entry name" value="ARGININE EXPORTER PROTEIN ARGO"/>
    <property type="match status" value="1"/>
</dbReference>
<evidence type="ECO:0000313" key="7">
    <source>
        <dbReference type="EMBL" id="MFC3146402.1"/>
    </source>
</evidence>
<dbReference type="PANTHER" id="PTHR30086:SF20">
    <property type="entry name" value="ARGININE EXPORTER PROTEIN ARGO-RELATED"/>
    <property type="match status" value="1"/>
</dbReference>
<feature type="transmembrane region" description="Helical" evidence="6">
    <location>
        <begin position="173"/>
        <end position="193"/>
    </location>
</feature>